<proteinExistence type="predicted"/>
<dbReference type="Proteomes" id="UP000837857">
    <property type="component" value="Unassembled WGS sequence"/>
</dbReference>
<protein>
    <submittedName>
        <fullName evidence="2">Uncharacterized protein</fullName>
    </submittedName>
</protein>
<feature type="non-terminal residue" evidence="2">
    <location>
        <position position="285"/>
    </location>
</feature>
<gene>
    <name evidence="2" type="ORF">IPOD504_LOCUS17674</name>
</gene>
<evidence type="ECO:0000313" key="3">
    <source>
        <dbReference type="Proteomes" id="UP000837857"/>
    </source>
</evidence>
<sequence>VEPESISSAQKKPTAPAHTMTPKCSKENPEAWARISAPRIIPTKPNFGEWQTQRGSRKLDQVQSYLNSRKATIPPTFENPFKVLENLSEDDYQVPQCRKHKSSVKRPLETSMEYTSSILSDTATLVDSAKSPYEEPGKKTTNSEFSTGTFQTFGLKEIPSLILPRKPPFYTTEYKDLEIALLLENRKLKQKASENPVLEFRKNKRFVPIKETPETFRNTSSPPRVPSPPRIIPEGEWQVQGKRRRRNLNQGKTCSLVTQKPENDTSVILPETMISPEGRVANTPA</sequence>
<comment type="caution">
    <text evidence="2">The sequence shown here is derived from an EMBL/GenBank/DDBJ whole genome shotgun (WGS) entry which is preliminary data.</text>
</comment>
<name>A0ABN8JDL7_9NEOP</name>
<evidence type="ECO:0000256" key="1">
    <source>
        <dbReference type="SAM" id="MobiDB-lite"/>
    </source>
</evidence>
<keyword evidence="3" id="KW-1185">Reference proteome</keyword>
<feature type="region of interest" description="Disordered" evidence="1">
    <location>
        <begin position="1"/>
        <end position="30"/>
    </location>
</feature>
<feature type="compositionally biased region" description="Polar residues" evidence="1">
    <location>
        <begin position="1"/>
        <end position="11"/>
    </location>
</feature>
<reference evidence="2" key="1">
    <citation type="submission" date="2022-03" db="EMBL/GenBank/DDBJ databases">
        <authorList>
            <person name="Martin H S."/>
        </authorList>
    </citation>
    <scope>NUCLEOTIDE SEQUENCE [LARGE SCALE GENOMIC DNA]</scope>
</reference>
<accession>A0ABN8JDL7</accession>
<feature type="region of interest" description="Disordered" evidence="1">
    <location>
        <begin position="261"/>
        <end position="285"/>
    </location>
</feature>
<evidence type="ECO:0000313" key="2">
    <source>
        <dbReference type="EMBL" id="CAH2078960.1"/>
    </source>
</evidence>
<feature type="non-terminal residue" evidence="2">
    <location>
        <position position="1"/>
    </location>
</feature>
<dbReference type="EMBL" id="CAKOGK010000014">
    <property type="protein sequence ID" value="CAH2078960.1"/>
    <property type="molecule type" value="Genomic_DNA"/>
</dbReference>
<organism evidence="2 3">
    <name type="scientific">Iphiclides podalirius</name>
    <name type="common">scarce swallowtail</name>
    <dbReference type="NCBI Taxonomy" id="110791"/>
    <lineage>
        <taxon>Eukaryota</taxon>
        <taxon>Metazoa</taxon>
        <taxon>Ecdysozoa</taxon>
        <taxon>Arthropoda</taxon>
        <taxon>Hexapoda</taxon>
        <taxon>Insecta</taxon>
        <taxon>Pterygota</taxon>
        <taxon>Neoptera</taxon>
        <taxon>Endopterygota</taxon>
        <taxon>Lepidoptera</taxon>
        <taxon>Glossata</taxon>
        <taxon>Ditrysia</taxon>
        <taxon>Papilionoidea</taxon>
        <taxon>Papilionidae</taxon>
        <taxon>Papilioninae</taxon>
        <taxon>Iphiclides</taxon>
    </lineage>
</organism>